<dbReference type="SUPFAM" id="SSF51182">
    <property type="entry name" value="RmlC-like cupins"/>
    <property type="match status" value="1"/>
</dbReference>
<gene>
    <name evidence="3" type="ORF">DP939_17455</name>
</gene>
<evidence type="ECO:0008006" key="5">
    <source>
        <dbReference type="Google" id="ProtNLM"/>
    </source>
</evidence>
<accession>A0A366LZK7</accession>
<dbReference type="RefSeq" id="WP_113981756.1">
    <property type="nucleotide sequence ID" value="NZ_QMEY01000006.1"/>
</dbReference>
<dbReference type="PANTHER" id="PTHR42742:SF3">
    <property type="entry name" value="FRUCTOKINASE"/>
    <property type="match status" value="1"/>
</dbReference>
<dbReference type="Gene3D" id="2.60.120.10">
    <property type="entry name" value="Jelly Rolls"/>
    <property type="match status" value="2"/>
</dbReference>
<comment type="caution">
    <text evidence="3">The sequence shown here is derived from an EMBL/GenBank/DDBJ whole genome shotgun (WGS) entry which is preliminary data.</text>
</comment>
<dbReference type="AlphaFoldDB" id="A0A366LZK7"/>
<keyword evidence="1" id="KW-0479">Metal-binding</keyword>
<proteinExistence type="predicted"/>
<dbReference type="GO" id="GO:0046872">
    <property type="term" value="F:metal ion binding"/>
    <property type="evidence" value="ECO:0007669"/>
    <property type="project" value="UniProtKB-KW"/>
</dbReference>
<sequence length="577" mass="63130">MNVTSGDDQQRRVYDPVPCYPLAAGSVDEGHAALARAMAASRPRVLALDGPAALDWNGFAERLRAALTGEGGLSVATYDVRRHHAPPEEVRRRTQGSALDGDPNFVRLSGGDLADVFDGLPAALDPAPADTLVVYGPGAALVGHDELWYVEVAKRHTLAAVQGGQAPNVGHPAGEPGVEKVHLYVDWPLLDRHRERIYDRIARFVDAADLAAPRSVRGEDLRATLDGLARRPFRTRPAYLSGSWGGQWLRKTVGVEPDAPNVALSYELIAPESGVLLGPAPDAAVEVPFAMLVAARPREVMGEPVTERFGTSFPIRFDYLDTVEGGNLSVHCHPRPDYMKEVFGWEYTQHETYYVMVTRPGAKVYLGLREDADMAEFRRESHLAEDEGRFFDVERYVQTFPADPHRLFLVPAGTPHASGEGNVVLEVSATPYLYSLRFFDWVRRDAAGALRPVHVEHAFANLDVERRGAAVGEELAGPPRPLRGAPGEGREVLLGALPEMFFEVRRLEFDEHVGDDTGGRFHVLNLVEGEEAVIETAAGDRHPLAYAETIVIPASVGPYRISRVRGPACRILKALVP</sequence>
<keyword evidence="4" id="KW-1185">Reference proteome</keyword>
<name>A0A366LZK7_9ACTN</name>
<dbReference type="Proteomes" id="UP000253303">
    <property type="component" value="Unassembled WGS sequence"/>
</dbReference>
<evidence type="ECO:0000256" key="2">
    <source>
        <dbReference type="ARBA" id="ARBA00022833"/>
    </source>
</evidence>
<evidence type="ECO:0000313" key="4">
    <source>
        <dbReference type="Proteomes" id="UP000253303"/>
    </source>
</evidence>
<dbReference type="InterPro" id="IPR011051">
    <property type="entry name" value="RmlC_Cupin_sf"/>
</dbReference>
<dbReference type="InterPro" id="IPR016847">
    <property type="entry name" value="Man6P_Isoase_Firm_lng_prd"/>
</dbReference>
<organism evidence="3 4">
    <name type="scientific">Spongiactinospora rosea</name>
    <dbReference type="NCBI Taxonomy" id="2248750"/>
    <lineage>
        <taxon>Bacteria</taxon>
        <taxon>Bacillati</taxon>
        <taxon>Actinomycetota</taxon>
        <taxon>Actinomycetes</taxon>
        <taxon>Streptosporangiales</taxon>
        <taxon>Streptosporangiaceae</taxon>
        <taxon>Spongiactinospora</taxon>
    </lineage>
</organism>
<dbReference type="PIRSF" id="PIRSF026713">
    <property type="entry name" value="PMI_Firm_long_prd"/>
    <property type="match status" value="1"/>
</dbReference>
<keyword evidence="2" id="KW-0862">Zinc</keyword>
<dbReference type="CDD" id="cd07010">
    <property type="entry name" value="cupin_PMI_type_I_N_bac"/>
    <property type="match status" value="1"/>
</dbReference>
<evidence type="ECO:0000313" key="3">
    <source>
        <dbReference type="EMBL" id="RBQ18973.1"/>
    </source>
</evidence>
<evidence type="ECO:0000256" key="1">
    <source>
        <dbReference type="ARBA" id="ARBA00022723"/>
    </source>
</evidence>
<protein>
    <recommendedName>
        <fullName evidence="5">Mannose-6-phosphate isomerase class I</fullName>
    </recommendedName>
</protein>
<dbReference type="InterPro" id="IPR051804">
    <property type="entry name" value="Carb_Metab_Reg_Kinase/Isom"/>
</dbReference>
<dbReference type="EMBL" id="QMEY01000006">
    <property type="protein sequence ID" value="RBQ18973.1"/>
    <property type="molecule type" value="Genomic_DNA"/>
</dbReference>
<dbReference type="OrthoDB" id="9808275at2"/>
<reference evidence="3 4" key="1">
    <citation type="submission" date="2018-06" db="EMBL/GenBank/DDBJ databases">
        <title>Sphaerisporangium craniellae sp. nov., isolated from a marine sponge in the South China Sea.</title>
        <authorList>
            <person name="Li L."/>
        </authorList>
    </citation>
    <scope>NUCLEOTIDE SEQUENCE [LARGE SCALE GENOMIC DNA]</scope>
    <source>
        <strain evidence="3 4">LHW63015</strain>
    </source>
</reference>
<dbReference type="InterPro" id="IPR014710">
    <property type="entry name" value="RmlC-like_jellyroll"/>
</dbReference>
<dbReference type="PANTHER" id="PTHR42742">
    <property type="entry name" value="TRANSCRIPTIONAL REPRESSOR MPRA"/>
    <property type="match status" value="1"/>
</dbReference>